<dbReference type="SMART" id="SM00028">
    <property type="entry name" value="TPR"/>
    <property type="match status" value="7"/>
</dbReference>
<feature type="repeat" description="TPR" evidence="3">
    <location>
        <begin position="510"/>
        <end position="543"/>
    </location>
</feature>
<dbReference type="InterPro" id="IPR019734">
    <property type="entry name" value="TPR_rpt"/>
</dbReference>
<dbReference type="AlphaFoldDB" id="A0A918LGF3"/>
<evidence type="ECO:0000256" key="1">
    <source>
        <dbReference type="ARBA" id="ARBA00022737"/>
    </source>
</evidence>
<reference evidence="5" key="1">
    <citation type="journal article" date="2014" name="Int. J. Syst. Evol. Microbiol.">
        <title>Complete genome sequence of Corynebacterium casei LMG S-19264T (=DSM 44701T), isolated from a smear-ripened cheese.</title>
        <authorList>
            <consortium name="US DOE Joint Genome Institute (JGI-PGF)"/>
            <person name="Walter F."/>
            <person name="Albersmeier A."/>
            <person name="Kalinowski J."/>
            <person name="Ruckert C."/>
        </authorList>
    </citation>
    <scope>NUCLEOTIDE SEQUENCE</scope>
    <source>
        <strain evidence="5">JCM 3276</strain>
    </source>
</reference>
<dbReference type="InterPro" id="IPR050498">
    <property type="entry name" value="Ycf3"/>
</dbReference>
<dbReference type="SUPFAM" id="SSF48452">
    <property type="entry name" value="TPR-like"/>
    <property type="match status" value="2"/>
</dbReference>
<keyword evidence="6" id="KW-1185">Reference proteome</keyword>
<evidence type="ECO:0000256" key="2">
    <source>
        <dbReference type="ARBA" id="ARBA00022803"/>
    </source>
</evidence>
<evidence type="ECO:0008006" key="7">
    <source>
        <dbReference type="Google" id="ProtNLM"/>
    </source>
</evidence>
<evidence type="ECO:0000313" key="6">
    <source>
        <dbReference type="Proteomes" id="UP000660680"/>
    </source>
</evidence>
<reference evidence="5" key="2">
    <citation type="submission" date="2020-09" db="EMBL/GenBank/DDBJ databases">
        <authorList>
            <person name="Sun Q."/>
            <person name="Ohkuma M."/>
        </authorList>
    </citation>
    <scope>NUCLEOTIDE SEQUENCE</scope>
    <source>
        <strain evidence="5">JCM 3276</strain>
    </source>
</reference>
<accession>A0A918LGF3</accession>
<gene>
    <name evidence="5" type="ORF">GCM10010171_47310</name>
</gene>
<dbReference type="Pfam" id="PF14559">
    <property type="entry name" value="TPR_19"/>
    <property type="match status" value="1"/>
</dbReference>
<evidence type="ECO:0000256" key="4">
    <source>
        <dbReference type="SAM" id="MobiDB-lite"/>
    </source>
</evidence>
<dbReference type="PANTHER" id="PTHR44858:SF1">
    <property type="entry name" value="UDP-N-ACETYLGLUCOSAMINE--PEPTIDE N-ACETYLGLUCOSAMINYLTRANSFERASE SPINDLY-RELATED"/>
    <property type="match status" value="1"/>
</dbReference>
<evidence type="ECO:0000313" key="5">
    <source>
        <dbReference type="EMBL" id="GGS46638.1"/>
    </source>
</evidence>
<dbReference type="Pfam" id="PF13432">
    <property type="entry name" value="TPR_16"/>
    <property type="match status" value="2"/>
</dbReference>
<keyword evidence="1" id="KW-0677">Repeat</keyword>
<dbReference type="PROSITE" id="PS50005">
    <property type="entry name" value="TPR"/>
    <property type="match status" value="1"/>
</dbReference>
<dbReference type="EMBL" id="BMRB01000004">
    <property type="protein sequence ID" value="GGS46638.1"/>
    <property type="molecule type" value="Genomic_DNA"/>
</dbReference>
<protein>
    <recommendedName>
        <fullName evidence="7">Tetratricopeptide repeat protein</fullName>
    </recommendedName>
</protein>
<name>A0A918LGF3_9PSEU</name>
<organism evidence="5 6">
    <name type="scientific">Actinokineospora fastidiosa</name>
    <dbReference type="NCBI Taxonomy" id="1816"/>
    <lineage>
        <taxon>Bacteria</taxon>
        <taxon>Bacillati</taxon>
        <taxon>Actinomycetota</taxon>
        <taxon>Actinomycetes</taxon>
        <taxon>Pseudonocardiales</taxon>
        <taxon>Pseudonocardiaceae</taxon>
        <taxon>Actinokineospora</taxon>
    </lineage>
</organism>
<feature type="compositionally biased region" description="Basic and acidic residues" evidence="4">
    <location>
        <begin position="1"/>
        <end position="19"/>
    </location>
</feature>
<sequence length="697" mass="75198">MPEHIRLQAERRRDRDAHRRTWSAPPALAVVDAHRRLRGPYTAVGAILRAIGDDALRRCPGLGERHNIAILTCAPEFAGRVPAMETPLQLMSKAGERTRFQARLHTLRISHGVVDLLHEYLTALGGGPRTLVVENAHEADPTDQEFLAVALRRADPALLRVVVCTGTGPVADPPGPVAASLPQALDAYTEIHTAPALASDESFVDGQAYVDSDGTSDDPRVLAAYAALPPEERARLHDARAAELTASGEFSLSLGAIPYHAEHGGDPTHTGAAALRRAQVHCRNLGMYHAAADLGARGRAVVDRAEQPDLWWEFTGGMTTALSSAGRSDEAETVYHEVRASSTDPATHMKVAYGLAMLYARHHPTERHDYQVARAWLNLAIALAAGLEDPKDRTYFTVFNGNGLALVAIRQGRPDEAMRLLNDGMARMDRELDPGERAMHRAGLRYNRARIHSMLGNLHEALAEYTAVMEIDEGFADHHFNRAAILVRLGRTAEAVADYEAVIRLSPPFPEVYYNCADARMDLGDVDGAVADYRRVLELDPDHADARANLAGALCDLDRLDEAMGEVTAGLALAPEHPHLLCVRGRVLAELGDAEGARTALGAALAADPGLAAAWALLGSLDFDAGDVAAAIAHLDRAAELADSPQIRFNRAVAYEHAGVLGQAISDYEAVLAVTDDEDARARLDSCRRVIAETAAR</sequence>
<dbReference type="InterPro" id="IPR011990">
    <property type="entry name" value="TPR-like_helical_dom_sf"/>
</dbReference>
<evidence type="ECO:0000256" key="3">
    <source>
        <dbReference type="PROSITE-ProRule" id="PRU00339"/>
    </source>
</evidence>
<proteinExistence type="predicted"/>
<dbReference type="RefSeq" id="WP_189212760.1">
    <property type="nucleotide sequence ID" value="NZ_BMRB01000004.1"/>
</dbReference>
<dbReference type="Proteomes" id="UP000660680">
    <property type="component" value="Unassembled WGS sequence"/>
</dbReference>
<dbReference type="PANTHER" id="PTHR44858">
    <property type="entry name" value="TETRATRICOPEPTIDE REPEAT PROTEIN 6"/>
    <property type="match status" value="1"/>
</dbReference>
<feature type="region of interest" description="Disordered" evidence="4">
    <location>
        <begin position="1"/>
        <end position="20"/>
    </location>
</feature>
<dbReference type="Gene3D" id="1.25.40.10">
    <property type="entry name" value="Tetratricopeptide repeat domain"/>
    <property type="match status" value="3"/>
</dbReference>
<keyword evidence="2 3" id="KW-0802">TPR repeat</keyword>
<comment type="caution">
    <text evidence="5">The sequence shown here is derived from an EMBL/GenBank/DDBJ whole genome shotgun (WGS) entry which is preliminary data.</text>
</comment>